<accession>A0ABN4HY00</accession>
<dbReference type="InterPro" id="IPR007396">
    <property type="entry name" value="TR_PAI2-type"/>
</dbReference>
<dbReference type="EMBL" id="CP011409">
    <property type="protein sequence ID" value="AKZ63673.1"/>
    <property type="molecule type" value="Genomic_DNA"/>
</dbReference>
<dbReference type="Gene3D" id="2.30.110.10">
    <property type="entry name" value="Electron Transport, Fmn-binding Protein, Chain A"/>
    <property type="match status" value="1"/>
</dbReference>
<sequence length="213" mass="23156">MYLPSHFAESDRDVLHRLMQAHPLSTLTTLTPSGLNADHIPLLLSPDEGAHGVLRGHVARANPVWREHVPESGALAIFQGSEAYISPGWYPSKKENGKAVPTWNYAVVHAAGPLRIVDDIEWLRAQLTRLTARHEAAMPQPWSPDDAPADYIEKMLSAVVGIEIVITSLTGKWKVSQNQPAQNKAGVVAGLRSLGQPEADEMAALVASRAKTE</sequence>
<protein>
    <submittedName>
        <fullName evidence="1">Transcriptional regulator</fullName>
    </submittedName>
</protein>
<dbReference type="RefSeq" id="WP_053198449.1">
    <property type="nucleotide sequence ID" value="NZ_CP011409.1"/>
</dbReference>
<organism evidence="1 2">
    <name type="scientific">Herbaspirillum hiltneri N3</name>
    <dbReference type="NCBI Taxonomy" id="1262470"/>
    <lineage>
        <taxon>Bacteria</taxon>
        <taxon>Pseudomonadati</taxon>
        <taxon>Pseudomonadota</taxon>
        <taxon>Betaproteobacteria</taxon>
        <taxon>Burkholderiales</taxon>
        <taxon>Oxalobacteraceae</taxon>
        <taxon>Herbaspirillum</taxon>
    </lineage>
</organism>
<reference evidence="2" key="1">
    <citation type="journal article" date="2015" name="Genome Announc.">
        <title>Complete Genome Sequence of Herbaspirillum hiltneri N3 (DSM 17495), Isolated from Surface-Sterilized Wheat Roots.</title>
        <authorList>
            <person name="Guizelini D."/>
            <person name="Saizaki P.M."/>
            <person name="Coimbra N.A."/>
            <person name="Weiss V.A."/>
            <person name="Faoro H."/>
            <person name="Sfeir M.Z."/>
            <person name="Baura V.A."/>
            <person name="Monteiro R.A."/>
            <person name="Chubatsu L.S."/>
            <person name="Souza E.M."/>
            <person name="Cruz L.M."/>
            <person name="Pedrosa F.O."/>
            <person name="Raittz R.T."/>
            <person name="Marchaukoski J.N."/>
            <person name="Steffens M.B."/>
        </authorList>
    </citation>
    <scope>NUCLEOTIDE SEQUENCE [LARGE SCALE GENOMIC DNA]</scope>
    <source>
        <strain evidence="2">N3</strain>
    </source>
</reference>
<keyword evidence="2" id="KW-1185">Reference proteome</keyword>
<proteinExistence type="predicted"/>
<gene>
    <name evidence="1" type="ORF">F506_14235</name>
</gene>
<dbReference type="PANTHER" id="PTHR35802:SF1">
    <property type="entry name" value="PROTEASE SYNTHASE AND SPORULATION PROTEIN PAI 2"/>
    <property type="match status" value="1"/>
</dbReference>
<dbReference type="Pfam" id="PF04299">
    <property type="entry name" value="FMN_bind_2"/>
    <property type="match status" value="1"/>
</dbReference>
<evidence type="ECO:0000313" key="1">
    <source>
        <dbReference type="EMBL" id="AKZ63673.1"/>
    </source>
</evidence>
<dbReference type="Proteomes" id="UP000063429">
    <property type="component" value="Chromosome"/>
</dbReference>
<evidence type="ECO:0000313" key="2">
    <source>
        <dbReference type="Proteomes" id="UP000063429"/>
    </source>
</evidence>
<dbReference type="PANTHER" id="PTHR35802">
    <property type="entry name" value="PROTEASE SYNTHASE AND SPORULATION PROTEIN PAI 2"/>
    <property type="match status" value="1"/>
</dbReference>
<name>A0ABN4HY00_9BURK</name>
<dbReference type="InterPro" id="IPR012349">
    <property type="entry name" value="Split_barrel_FMN-bd"/>
</dbReference>
<dbReference type="PIRSF" id="PIRSF010372">
    <property type="entry name" value="PaiB"/>
    <property type="match status" value="1"/>
</dbReference>
<dbReference type="SUPFAM" id="SSF50475">
    <property type="entry name" value="FMN-binding split barrel"/>
    <property type="match status" value="1"/>
</dbReference>